<dbReference type="RefSeq" id="XP_033684243.1">
    <property type="nucleotide sequence ID" value="XM_033834919.1"/>
</dbReference>
<organism evidence="2 3">
    <name type="scientific">Trematosphaeria pertusa</name>
    <dbReference type="NCBI Taxonomy" id="390896"/>
    <lineage>
        <taxon>Eukaryota</taxon>
        <taxon>Fungi</taxon>
        <taxon>Dikarya</taxon>
        <taxon>Ascomycota</taxon>
        <taxon>Pezizomycotina</taxon>
        <taxon>Dothideomycetes</taxon>
        <taxon>Pleosporomycetidae</taxon>
        <taxon>Pleosporales</taxon>
        <taxon>Massarineae</taxon>
        <taxon>Trematosphaeriaceae</taxon>
        <taxon>Trematosphaeria</taxon>
    </lineage>
</organism>
<gene>
    <name evidence="2" type="ORF">BU26DRAFT_594988</name>
</gene>
<accession>A0A6A6IGA8</accession>
<evidence type="ECO:0000256" key="1">
    <source>
        <dbReference type="SAM" id="MobiDB-lite"/>
    </source>
</evidence>
<protein>
    <submittedName>
        <fullName evidence="2">Uncharacterized protein</fullName>
    </submittedName>
</protein>
<reference evidence="2" key="1">
    <citation type="journal article" date="2020" name="Stud. Mycol.">
        <title>101 Dothideomycetes genomes: a test case for predicting lifestyles and emergence of pathogens.</title>
        <authorList>
            <person name="Haridas S."/>
            <person name="Albert R."/>
            <person name="Binder M."/>
            <person name="Bloem J."/>
            <person name="Labutti K."/>
            <person name="Salamov A."/>
            <person name="Andreopoulos B."/>
            <person name="Baker S."/>
            <person name="Barry K."/>
            <person name="Bills G."/>
            <person name="Bluhm B."/>
            <person name="Cannon C."/>
            <person name="Castanera R."/>
            <person name="Culley D."/>
            <person name="Daum C."/>
            <person name="Ezra D."/>
            <person name="Gonzalez J."/>
            <person name="Henrissat B."/>
            <person name="Kuo A."/>
            <person name="Liang C."/>
            <person name="Lipzen A."/>
            <person name="Lutzoni F."/>
            <person name="Magnuson J."/>
            <person name="Mondo S."/>
            <person name="Nolan M."/>
            <person name="Ohm R."/>
            <person name="Pangilinan J."/>
            <person name="Park H.-J."/>
            <person name="Ramirez L."/>
            <person name="Alfaro M."/>
            <person name="Sun H."/>
            <person name="Tritt A."/>
            <person name="Yoshinaga Y."/>
            <person name="Zwiers L.-H."/>
            <person name="Turgeon B."/>
            <person name="Goodwin S."/>
            <person name="Spatafora J."/>
            <person name="Crous P."/>
            <person name="Grigoriev I."/>
        </authorList>
    </citation>
    <scope>NUCLEOTIDE SEQUENCE</scope>
    <source>
        <strain evidence="2">CBS 122368</strain>
    </source>
</reference>
<feature type="region of interest" description="Disordered" evidence="1">
    <location>
        <begin position="1"/>
        <end position="20"/>
    </location>
</feature>
<feature type="region of interest" description="Disordered" evidence="1">
    <location>
        <begin position="307"/>
        <end position="332"/>
    </location>
</feature>
<dbReference type="OrthoDB" id="3686314at2759"/>
<proteinExistence type="predicted"/>
<feature type="region of interest" description="Disordered" evidence="1">
    <location>
        <begin position="248"/>
        <end position="291"/>
    </location>
</feature>
<dbReference type="GeneID" id="54588249"/>
<dbReference type="EMBL" id="ML987195">
    <property type="protein sequence ID" value="KAF2249239.1"/>
    <property type="molecule type" value="Genomic_DNA"/>
</dbReference>
<feature type="compositionally biased region" description="Basic and acidic residues" evidence="1">
    <location>
        <begin position="307"/>
        <end position="319"/>
    </location>
</feature>
<dbReference type="Proteomes" id="UP000800094">
    <property type="component" value="Unassembled WGS sequence"/>
</dbReference>
<feature type="compositionally biased region" description="Polar residues" evidence="1">
    <location>
        <begin position="1"/>
        <end position="11"/>
    </location>
</feature>
<name>A0A6A6IGA8_9PLEO</name>
<evidence type="ECO:0000313" key="2">
    <source>
        <dbReference type="EMBL" id="KAF2249239.1"/>
    </source>
</evidence>
<keyword evidence="3" id="KW-1185">Reference proteome</keyword>
<evidence type="ECO:0000313" key="3">
    <source>
        <dbReference type="Proteomes" id="UP000800094"/>
    </source>
</evidence>
<dbReference type="AlphaFoldDB" id="A0A6A6IGA8"/>
<sequence length="332" mass="37367">MAPTPTSSGASNDVDGVKANHTSALNRAVVTIKPSKRNKNTNAQDQQLPDIRTMSGGDREWLTKGKPVRIFKGDSAPIADVAHRLLFATSTKAQELVNSNDEVHLPADVDKQSVLALIAELDRIIASKNRPTGRLASKKNAYKDLSICGTATLLGLDLYTSHLFNFYWARWREALPTYDEIDAVLKLPASQDHNSSLFNRIAKDLAIYLRGGDIEGMGEIDGFLAERPRLAKAIAEINLGHAEYLKRKQGREERKRKAEEARLRQEAMEKKKAEKEKDRRAKEKVRYEEERTNKAAIEKSIQEKMKVAGKKFTPEEVRHWMNTRGSRPPKGR</sequence>